<evidence type="ECO:0000313" key="1">
    <source>
        <dbReference type="EMBL" id="CAB3363355.1"/>
    </source>
</evidence>
<proteinExistence type="predicted"/>
<dbReference type="AlphaFoldDB" id="A0A8S1C5K4"/>
<sequence>MEGDEETAAAAGSQDVYLDALHDFVHLQQRQITWLEENLQQLLVAGRKLAVEISEKISYKVYVLTKR</sequence>
<evidence type="ECO:0000313" key="2">
    <source>
        <dbReference type="Proteomes" id="UP000494165"/>
    </source>
</evidence>
<gene>
    <name evidence="1" type="ORF">CLODIP_2_CD02279</name>
</gene>
<keyword evidence="2" id="KW-1185">Reference proteome</keyword>
<reference evidence="1 2" key="1">
    <citation type="submission" date="2020-04" db="EMBL/GenBank/DDBJ databases">
        <authorList>
            <person name="Alioto T."/>
            <person name="Alioto T."/>
            <person name="Gomez Garrido J."/>
        </authorList>
    </citation>
    <scope>NUCLEOTIDE SEQUENCE [LARGE SCALE GENOMIC DNA]</scope>
</reference>
<comment type="caution">
    <text evidence="1">The sequence shown here is derived from an EMBL/GenBank/DDBJ whole genome shotgun (WGS) entry which is preliminary data.</text>
</comment>
<protein>
    <submittedName>
        <fullName evidence="1">Uncharacterized protein</fullName>
    </submittedName>
</protein>
<dbReference type="Proteomes" id="UP000494165">
    <property type="component" value="Unassembled WGS sequence"/>
</dbReference>
<dbReference type="EMBL" id="CADEPI010000012">
    <property type="protein sequence ID" value="CAB3363355.1"/>
    <property type="molecule type" value="Genomic_DNA"/>
</dbReference>
<accession>A0A8S1C5K4</accession>
<name>A0A8S1C5K4_9INSE</name>
<organism evidence="1 2">
    <name type="scientific">Cloeon dipterum</name>
    <dbReference type="NCBI Taxonomy" id="197152"/>
    <lineage>
        <taxon>Eukaryota</taxon>
        <taxon>Metazoa</taxon>
        <taxon>Ecdysozoa</taxon>
        <taxon>Arthropoda</taxon>
        <taxon>Hexapoda</taxon>
        <taxon>Insecta</taxon>
        <taxon>Pterygota</taxon>
        <taxon>Palaeoptera</taxon>
        <taxon>Ephemeroptera</taxon>
        <taxon>Pisciforma</taxon>
        <taxon>Baetidae</taxon>
        <taxon>Cloeon</taxon>
    </lineage>
</organism>